<evidence type="ECO:0000313" key="2">
    <source>
        <dbReference type="EMBL" id="PGH08648.1"/>
    </source>
</evidence>
<gene>
    <name evidence="2" type="ORF">GX51_01168</name>
</gene>
<keyword evidence="3" id="KW-1185">Reference proteome</keyword>
<comment type="caution">
    <text evidence="2">The sequence shown here is derived from an EMBL/GenBank/DDBJ whole genome shotgun (WGS) entry which is preliminary data.</text>
</comment>
<dbReference type="AlphaFoldDB" id="A0A2B7XJ47"/>
<evidence type="ECO:0000256" key="1">
    <source>
        <dbReference type="SAM" id="MobiDB-lite"/>
    </source>
</evidence>
<protein>
    <submittedName>
        <fullName evidence="2">Uncharacterized protein</fullName>
    </submittedName>
</protein>
<evidence type="ECO:0000313" key="3">
    <source>
        <dbReference type="Proteomes" id="UP000224080"/>
    </source>
</evidence>
<organism evidence="2 3">
    <name type="scientific">Blastomyces parvus</name>
    <dbReference type="NCBI Taxonomy" id="2060905"/>
    <lineage>
        <taxon>Eukaryota</taxon>
        <taxon>Fungi</taxon>
        <taxon>Dikarya</taxon>
        <taxon>Ascomycota</taxon>
        <taxon>Pezizomycotina</taxon>
        <taxon>Eurotiomycetes</taxon>
        <taxon>Eurotiomycetidae</taxon>
        <taxon>Onygenales</taxon>
        <taxon>Ajellomycetaceae</taxon>
        <taxon>Blastomyces</taxon>
    </lineage>
</organism>
<name>A0A2B7XJ47_9EURO</name>
<sequence length="167" mass="17680">MSSYNADMRQLCGSVLVPSAFRAYILATSLPALSLGRFAELRSRTVSEHSTVLVIQYSTIPAIHKRYRTELCCTGVSHPCPPTFCSGQSGIPAIRAQRWPRPIERTLPAAVPPHRPGTTAPSPAGSSVCSSPSSAAAAAAAPHPSRSPSPHTTWDPLPLPPGHHGLF</sequence>
<reference evidence="2 3" key="1">
    <citation type="submission" date="2017-10" db="EMBL/GenBank/DDBJ databases">
        <title>Comparative genomics in systemic dimorphic fungi from Ajellomycetaceae.</title>
        <authorList>
            <person name="Munoz J.F."/>
            <person name="Mcewen J.G."/>
            <person name="Clay O.K."/>
            <person name="Cuomo C.A."/>
        </authorList>
    </citation>
    <scope>NUCLEOTIDE SEQUENCE [LARGE SCALE GENOMIC DNA]</scope>
    <source>
        <strain evidence="2 3">UAMH130</strain>
    </source>
</reference>
<feature type="compositionally biased region" description="Low complexity" evidence="1">
    <location>
        <begin position="120"/>
        <end position="150"/>
    </location>
</feature>
<dbReference type="Proteomes" id="UP000224080">
    <property type="component" value="Unassembled WGS sequence"/>
</dbReference>
<dbReference type="EMBL" id="PDNC01000008">
    <property type="protein sequence ID" value="PGH08648.1"/>
    <property type="molecule type" value="Genomic_DNA"/>
</dbReference>
<proteinExistence type="predicted"/>
<accession>A0A2B7XJ47</accession>
<feature type="region of interest" description="Disordered" evidence="1">
    <location>
        <begin position="107"/>
        <end position="167"/>
    </location>
</feature>